<dbReference type="GO" id="GO:0005524">
    <property type="term" value="F:ATP binding"/>
    <property type="evidence" value="ECO:0007669"/>
    <property type="project" value="UniProtKB-KW"/>
</dbReference>
<dbReference type="InterPro" id="IPR003593">
    <property type="entry name" value="AAA+_ATPase"/>
</dbReference>
<dbReference type="EMBL" id="CP014525">
    <property type="protein sequence ID" value="AMW35400.1"/>
    <property type="molecule type" value="Genomic_DNA"/>
</dbReference>
<keyword evidence="2 4" id="KW-0067">ATP-binding</keyword>
<dbReference type="SMART" id="SM00382">
    <property type="entry name" value="AAA"/>
    <property type="match status" value="1"/>
</dbReference>
<dbReference type="PANTHER" id="PTHR43582">
    <property type="entry name" value="LINEARMYCIN RESISTANCE ATP-BINDING PROTEIN LNRL"/>
    <property type="match status" value="1"/>
</dbReference>
<organism evidence="4 5">
    <name type="scientific">Haematospirillum jordaniae</name>
    <dbReference type="NCBI Taxonomy" id="1549855"/>
    <lineage>
        <taxon>Bacteria</taxon>
        <taxon>Pseudomonadati</taxon>
        <taxon>Pseudomonadota</taxon>
        <taxon>Alphaproteobacteria</taxon>
        <taxon>Rhodospirillales</taxon>
        <taxon>Novispirillaceae</taxon>
        <taxon>Haematospirillum</taxon>
    </lineage>
</organism>
<keyword evidence="1" id="KW-0547">Nucleotide-binding</keyword>
<dbReference type="InterPro" id="IPR027417">
    <property type="entry name" value="P-loop_NTPase"/>
</dbReference>
<dbReference type="Gene3D" id="3.40.50.300">
    <property type="entry name" value="P-loop containing nucleotide triphosphate hydrolases"/>
    <property type="match status" value="1"/>
</dbReference>
<accession>A0A143DFT5</accession>
<evidence type="ECO:0000256" key="1">
    <source>
        <dbReference type="ARBA" id="ARBA00022741"/>
    </source>
</evidence>
<dbReference type="Proteomes" id="UP000076066">
    <property type="component" value="Chromosome"/>
</dbReference>
<feature type="domain" description="ABC transporter" evidence="3">
    <location>
        <begin position="2"/>
        <end position="238"/>
    </location>
</feature>
<protein>
    <submittedName>
        <fullName evidence="4">Multidrug ABC transporter ATP-binding protein</fullName>
    </submittedName>
</protein>
<gene>
    <name evidence="4" type="ORF">AY555_09660</name>
</gene>
<name>A0A143DFT5_9PROT</name>
<dbReference type="SUPFAM" id="SSF52540">
    <property type="entry name" value="P-loop containing nucleoside triphosphate hydrolases"/>
    <property type="match status" value="1"/>
</dbReference>
<evidence type="ECO:0000313" key="5">
    <source>
        <dbReference type="Proteomes" id="UP000076066"/>
    </source>
</evidence>
<evidence type="ECO:0000313" key="4">
    <source>
        <dbReference type="EMBL" id="AMW35400.1"/>
    </source>
</evidence>
<keyword evidence="5" id="KW-1185">Reference proteome</keyword>
<dbReference type="PROSITE" id="PS50893">
    <property type="entry name" value="ABC_TRANSPORTER_2"/>
    <property type="match status" value="1"/>
</dbReference>
<dbReference type="OrthoDB" id="9778547at2"/>
<dbReference type="Pfam" id="PF00005">
    <property type="entry name" value="ABC_tran"/>
    <property type="match status" value="1"/>
</dbReference>
<evidence type="ECO:0000256" key="2">
    <source>
        <dbReference type="ARBA" id="ARBA00022840"/>
    </source>
</evidence>
<dbReference type="InterPro" id="IPR003439">
    <property type="entry name" value="ABC_transporter-like_ATP-bd"/>
</dbReference>
<proteinExistence type="predicted"/>
<dbReference type="PANTHER" id="PTHR43582:SF5">
    <property type="entry name" value="ABC TRANSPORTER"/>
    <property type="match status" value="1"/>
</dbReference>
<dbReference type="STRING" id="1549855.AY555_09660"/>
<evidence type="ECO:0000259" key="3">
    <source>
        <dbReference type="PROSITE" id="PS50893"/>
    </source>
</evidence>
<dbReference type="RefSeq" id="WP_066136140.1">
    <property type="nucleotide sequence ID" value="NZ_CP014525.1"/>
</dbReference>
<dbReference type="KEGG" id="hjo:AY555_09660"/>
<dbReference type="GeneID" id="53317418"/>
<dbReference type="GO" id="GO:0016887">
    <property type="term" value="F:ATP hydrolysis activity"/>
    <property type="evidence" value="ECO:0007669"/>
    <property type="project" value="InterPro"/>
</dbReference>
<sequence>MIVVRNLCHTYPGSRRQPQRMALNNLDLTVETGTLCIMSGPNGSGKSSLFRMLCGLSQPSSGSIHIDGSDVLVNPEAARRITGVVFQSPALDKQLSVAENLRLHARLHGLGAKEYRTRCTQALAWTDLGDRLDERVETLSGGLARQVELAKCLLTRPRILLLDEPTTGLDPASRRSFLNTLKRVQQDENITILMTSHVFSDADYADTVAIMHNGRLLAHDSPDMLKSRVGATMVVMTPRDPQAFATILSSEFGQTSWRYGDELRIDNTNADKAASLISGLLEHHSAEILSIGVRQPDLEDVFVHVTGKKVVEHTSSPALEKVP</sequence>
<dbReference type="AlphaFoldDB" id="A0A143DFT5"/>
<reference evidence="4 5" key="1">
    <citation type="submission" date="2016-02" db="EMBL/GenBank/DDBJ databases">
        <title>Complete Genome of H5569, the type strain of the newly described species Haematospirillium jordaniae.</title>
        <authorList>
            <person name="Nicholson A.C."/>
            <person name="Humrighouse B.W."/>
            <person name="Loparov V."/>
            <person name="McQuiston J.R."/>
        </authorList>
    </citation>
    <scope>NUCLEOTIDE SEQUENCE [LARGE SCALE GENOMIC DNA]</scope>
    <source>
        <strain evidence="4 5">H5569</strain>
    </source>
</reference>